<proteinExistence type="predicted"/>
<keyword evidence="1" id="KW-0472">Membrane</keyword>
<protein>
    <submittedName>
        <fullName evidence="2">Uncharacterized protein</fullName>
    </submittedName>
</protein>
<keyword evidence="1" id="KW-0812">Transmembrane</keyword>
<reference evidence="2 3" key="1">
    <citation type="submission" date="2014-12" db="EMBL/GenBank/DDBJ databases">
        <title>Comparative genomics of the lactic acid bacteria isolated from the honey bee gut.</title>
        <authorList>
            <person name="Ellegaard K.M."/>
            <person name="Tamarit D."/>
            <person name="Javelind E."/>
            <person name="Olofsson T."/>
            <person name="Andersson S.G."/>
            <person name="Vasquez A."/>
        </authorList>
    </citation>
    <scope>NUCLEOTIDE SEQUENCE [LARGE SCALE GENOMIC DNA]</scope>
    <source>
        <strain evidence="2 3">Hon2</strain>
    </source>
</reference>
<keyword evidence="1" id="KW-1133">Transmembrane helix</keyword>
<gene>
    <name evidence="2" type="ORF">JG29_16130</name>
</gene>
<dbReference type="STRING" id="1218508.JG29_16130"/>
<sequence length="104" mass="11131">MNDLVIRLLSSKAINSIPFLTADVIDDWINKVVHWGVTKALAIGGGFLFIAGLADMVYGLHGRRKDYKIAAAGVVVLIFGGFFSIVGASAWIKQAQMLGDAVPK</sequence>
<name>A0A0F4KN59_9LACO</name>
<evidence type="ECO:0000256" key="1">
    <source>
        <dbReference type="SAM" id="Phobius"/>
    </source>
</evidence>
<dbReference type="AlphaFoldDB" id="A0A0F4KN59"/>
<keyword evidence="3" id="KW-1185">Reference proteome</keyword>
<dbReference type="Proteomes" id="UP000033695">
    <property type="component" value="Unassembled WGS sequence"/>
</dbReference>
<dbReference type="PATRIC" id="fig|1218508.4.peg.1660"/>
<feature type="transmembrane region" description="Helical" evidence="1">
    <location>
        <begin position="70"/>
        <end position="92"/>
    </location>
</feature>
<dbReference type="RefSeq" id="WP_045923519.1">
    <property type="nucleotide sequence ID" value="NZ_JBHTHW010000006.1"/>
</dbReference>
<evidence type="ECO:0000313" key="3">
    <source>
        <dbReference type="Proteomes" id="UP000033695"/>
    </source>
</evidence>
<dbReference type="EMBL" id="JXBZ01000015">
    <property type="protein sequence ID" value="KJY48097.1"/>
    <property type="molecule type" value="Genomic_DNA"/>
</dbReference>
<feature type="transmembrane region" description="Helical" evidence="1">
    <location>
        <begin position="40"/>
        <end position="58"/>
    </location>
</feature>
<accession>A0A0F4KN59</accession>
<organism evidence="2 3">
    <name type="scientific">Bombilactobacillus mellis</name>
    <dbReference type="NCBI Taxonomy" id="1218508"/>
    <lineage>
        <taxon>Bacteria</taxon>
        <taxon>Bacillati</taxon>
        <taxon>Bacillota</taxon>
        <taxon>Bacilli</taxon>
        <taxon>Lactobacillales</taxon>
        <taxon>Lactobacillaceae</taxon>
        <taxon>Bombilactobacillus</taxon>
    </lineage>
</organism>
<dbReference type="HOGENOM" id="CLU_2246571_0_0_9"/>
<comment type="caution">
    <text evidence="2">The sequence shown here is derived from an EMBL/GenBank/DDBJ whole genome shotgun (WGS) entry which is preliminary data.</text>
</comment>
<evidence type="ECO:0000313" key="2">
    <source>
        <dbReference type="EMBL" id="KJY48097.1"/>
    </source>
</evidence>